<dbReference type="InterPro" id="IPR018713">
    <property type="entry name" value="MPAB/Lcp_cat_dom"/>
</dbReference>
<dbReference type="PANTHER" id="PTHR36151:SF3">
    <property type="entry name" value="ER-BOUND OXYGENASE MPAB_MPAB'_RUBBER OXYGENASE CATALYTIC DOMAIN-CONTAINING PROTEIN"/>
    <property type="match status" value="1"/>
</dbReference>
<dbReference type="Proteomes" id="UP000799437">
    <property type="component" value="Unassembled WGS sequence"/>
</dbReference>
<evidence type="ECO:0000313" key="3">
    <source>
        <dbReference type="EMBL" id="KAF2756476.1"/>
    </source>
</evidence>
<dbReference type="Pfam" id="PF09995">
    <property type="entry name" value="MPAB_Lcp_cat"/>
    <property type="match status" value="1"/>
</dbReference>
<dbReference type="GO" id="GO:0016491">
    <property type="term" value="F:oxidoreductase activity"/>
    <property type="evidence" value="ECO:0007669"/>
    <property type="project" value="InterPro"/>
</dbReference>
<dbReference type="OrthoDB" id="5131368at2759"/>
<keyword evidence="4" id="KW-1185">Reference proteome</keyword>
<dbReference type="RefSeq" id="XP_033598927.1">
    <property type="nucleotide sequence ID" value="XM_033749517.1"/>
</dbReference>
<evidence type="ECO:0000256" key="1">
    <source>
        <dbReference type="SAM" id="MobiDB-lite"/>
    </source>
</evidence>
<dbReference type="AlphaFoldDB" id="A0A6A6W3C1"/>
<name>A0A6A6W3C1_9PEZI</name>
<reference evidence="3" key="1">
    <citation type="journal article" date="2020" name="Stud. Mycol.">
        <title>101 Dothideomycetes genomes: a test case for predicting lifestyles and emergence of pathogens.</title>
        <authorList>
            <person name="Haridas S."/>
            <person name="Albert R."/>
            <person name="Binder M."/>
            <person name="Bloem J."/>
            <person name="Labutti K."/>
            <person name="Salamov A."/>
            <person name="Andreopoulos B."/>
            <person name="Baker S."/>
            <person name="Barry K."/>
            <person name="Bills G."/>
            <person name="Bluhm B."/>
            <person name="Cannon C."/>
            <person name="Castanera R."/>
            <person name="Culley D."/>
            <person name="Daum C."/>
            <person name="Ezra D."/>
            <person name="Gonzalez J."/>
            <person name="Henrissat B."/>
            <person name="Kuo A."/>
            <person name="Liang C."/>
            <person name="Lipzen A."/>
            <person name="Lutzoni F."/>
            <person name="Magnuson J."/>
            <person name="Mondo S."/>
            <person name="Nolan M."/>
            <person name="Ohm R."/>
            <person name="Pangilinan J."/>
            <person name="Park H.-J."/>
            <person name="Ramirez L."/>
            <person name="Alfaro M."/>
            <person name="Sun H."/>
            <person name="Tritt A."/>
            <person name="Yoshinaga Y."/>
            <person name="Zwiers L.-H."/>
            <person name="Turgeon B."/>
            <person name="Goodwin S."/>
            <person name="Spatafora J."/>
            <person name="Crous P."/>
            <person name="Grigoriev I."/>
        </authorList>
    </citation>
    <scope>NUCLEOTIDE SEQUENCE</scope>
    <source>
        <strain evidence="3">CBS 121739</strain>
    </source>
</reference>
<evidence type="ECO:0000313" key="4">
    <source>
        <dbReference type="Proteomes" id="UP000799437"/>
    </source>
</evidence>
<dbReference type="PANTHER" id="PTHR36151">
    <property type="entry name" value="BLR2777 PROTEIN"/>
    <property type="match status" value="1"/>
</dbReference>
<protein>
    <recommendedName>
        <fullName evidence="2">ER-bound oxygenase mpaB/mpaB'/Rubber oxygenase catalytic domain-containing protein</fullName>
    </recommendedName>
</protein>
<accession>A0A6A6W3C1</accession>
<feature type="domain" description="ER-bound oxygenase mpaB/mpaB'/Rubber oxygenase catalytic" evidence="2">
    <location>
        <begin position="54"/>
        <end position="273"/>
    </location>
</feature>
<gene>
    <name evidence="3" type="ORF">EJ05DRAFT_539432</name>
</gene>
<dbReference type="EMBL" id="ML996575">
    <property type="protein sequence ID" value="KAF2756476.1"/>
    <property type="molecule type" value="Genomic_DNA"/>
</dbReference>
<organism evidence="3 4">
    <name type="scientific">Pseudovirgaria hyperparasitica</name>
    <dbReference type="NCBI Taxonomy" id="470096"/>
    <lineage>
        <taxon>Eukaryota</taxon>
        <taxon>Fungi</taxon>
        <taxon>Dikarya</taxon>
        <taxon>Ascomycota</taxon>
        <taxon>Pezizomycotina</taxon>
        <taxon>Dothideomycetes</taxon>
        <taxon>Dothideomycetes incertae sedis</taxon>
        <taxon>Acrospermales</taxon>
        <taxon>Acrospermaceae</taxon>
        <taxon>Pseudovirgaria</taxon>
    </lineage>
</organism>
<dbReference type="GeneID" id="54490571"/>
<feature type="region of interest" description="Disordered" evidence="1">
    <location>
        <begin position="1"/>
        <end position="30"/>
    </location>
</feature>
<feature type="compositionally biased region" description="Basic and acidic residues" evidence="1">
    <location>
        <begin position="12"/>
        <end position="30"/>
    </location>
</feature>
<proteinExistence type="predicted"/>
<sequence>MACHFNGAQLGKRTESIGDSEKSASSKHEYGIDTPNFHPTFLTPEFNPEGMQKIVQEGILLAGGAVAILLQVASPGVGAGVNRNSNFAYRVEDRLRTTMTFVYCMAYGTPEEKKAIINMVHSVHAEVRGDGYSADDQELQMWVAATLYATGTDLHEKIFGKLDEAFLEQTYTDYSVLACSLRVPPTMWPKTRAEFWSYWNDMIGKLRVTEDAVNVKNDLLYNKHYPLWVRVNMPLLRVITAEWLPPSLREPYGFKRESRGRRLLYDAGVAVIRSTYPFLPEAVRFFPMKYYMKDMRRRLAKGGHVIGTGHKMQ</sequence>
<evidence type="ECO:0000259" key="2">
    <source>
        <dbReference type="Pfam" id="PF09995"/>
    </source>
</evidence>